<dbReference type="EMBL" id="BFBB01000003">
    <property type="protein sequence ID" value="GBF49974.1"/>
    <property type="molecule type" value="Genomic_DNA"/>
</dbReference>
<sequence>MYLSALLPLGYMEQPNYRNSVIQRVDEELYFVNESIQSEFDSAILLIEFYPWVLGYWSSFSKLKREEALECIQKGIQSKNLSVRAAFSSLRMLCYLVHYGQKESWKDIQYEGPFAAFPEKISESRAYYKEQVRG</sequence>
<dbReference type="AlphaFoldDB" id="A0A2P2DZB4"/>
<keyword evidence="2" id="KW-1185">Reference proteome</keyword>
<evidence type="ECO:0000313" key="1">
    <source>
        <dbReference type="EMBL" id="GBF49974.1"/>
    </source>
</evidence>
<accession>A0A2P2DZB4</accession>
<comment type="caution">
    <text evidence="1">The sequence shown here is derived from an EMBL/GenBank/DDBJ whole genome shotgun (WGS) entry which is preliminary data.</text>
</comment>
<name>A0A2P2DZB4_9LEPT</name>
<gene>
    <name evidence="1" type="ORF">LPTSP4_14950</name>
</gene>
<evidence type="ECO:0000313" key="2">
    <source>
        <dbReference type="Proteomes" id="UP000245133"/>
    </source>
</evidence>
<proteinExistence type="predicted"/>
<reference evidence="1 2" key="1">
    <citation type="submission" date="2018-02" db="EMBL/GenBank/DDBJ databases">
        <title>Novel Leptospira species isolated from soil and water in Japan.</title>
        <authorList>
            <person name="Nakao R."/>
            <person name="Masuzawa T."/>
        </authorList>
    </citation>
    <scope>NUCLEOTIDE SEQUENCE [LARGE SCALE GENOMIC DNA]</scope>
    <source>
        <strain evidence="1 2">YH101</strain>
    </source>
</reference>
<dbReference type="Proteomes" id="UP000245133">
    <property type="component" value="Unassembled WGS sequence"/>
</dbReference>
<organism evidence="1 2">
    <name type="scientific">Leptospira ryugenii</name>
    <dbReference type="NCBI Taxonomy" id="1917863"/>
    <lineage>
        <taxon>Bacteria</taxon>
        <taxon>Pseudomonadati</taxon>
        <taxon>Spirochaetota</taxon>
        <taxon>Spirochaetia</taxon>
        <taxon>Leptospirales</taxon>
        <taxon>Leptospiraceae</taxon>
        <taxon>Leptospira</taxon>
    </lineage>
</organism>
<protein>
    <submittedName>
        <fullName evidence="1">Uncharacterized protein</fullName>
    </submittedName>
</protein>